<dbReference type="Proteomes" id="UP001224325">
    <property type="component" value="Chromosome"/>
</dbReference>
<accession>A0AAU7EGS4</accession>
<dbReference type="SUPFAM" id="SSF47413">
    <property type="entry name" value="lambda repressor-like DNA-binding domains"/>
    <property type="match status" value="1"/>
</dbReference>
<evidence type="ECO:0000313" key="4">
    <source>
        <dbReference type="Proteomes" id="UP001224325"/>
    </source>
</evidence>
<dbReference type="AlphaFoldDB" id="A0AAU7EGS4"/>
<name>A0AAU7EGS4_9FLAO</name>
<organism evidence="3 4">
    <name type="scientific">Mariniflexile litorale</name>
    <dbReference type="NCBI Taxonomy" id="3045158"/>
    <lineage>
        <taxon>Bacteria</taxon>
        <taxon>Pseudomonadati</taxon>
        <taxon>Bacteroidota</taxon>
        <taxon>Flavobacteriia</taxon>
        <taxon>Flavobacteriales</taxon>
        <taxon>Flavobacteriaceae</taxon>
        <taxon>Mariniflexile</taxon>
    </lineage>
</organism>
<keyword evidence="1" id="KW-0812">Transmembrane</keyword>
<protein>
    <submittedName>
        <fullName evidence="3">Helix-turn-helix transcriptional regulator</fullName>
    </submittedName>
</protein>
<dbReference type="KEGG" id="mlil:QLS71_001250"/>
<dbReference type="InterPro" id="IPR010982">
    <property type="entry name" value="Lambda_DNA-bd_dom_sf"/>
</dbReference>
<keyword evidence="1" id="KW-1133">Transmembrane helix</keyword>
<dbReference type="Pfam" id="PF01381">
    <property type="entry name" value="HTH_3"/>
    <property type="match status" value="1"/>
</dbReference>
<reference evidence="3" key="1">
    <citation type="submission" date="2024-04" db="EMBL/GenBank/DDBJ databases">
        <title>Mariniflexile litorale, isolated from the shallow sediments of the Sea of Japan.</title>
        <authorList>
            <person name="Romanenko L."/>
            <person name="Isaeva M."/>
        </authorList>
    </citation>
    <scope>NUCLEOTIDE SEQUENCE [LARGE SCALE GENOMIC DNA]</scope>
    <source>
        <strain evidence="3">KMM 9835</strain>
    </source>
</reference>
<dbReference type="SMART" id="SM00530">
    <property type="entry name" value="HTH_XRE"/>
    <property type="match status" value="1"/>
</dbReference>
<sequence length="185" mass="20969">MKLTGKMVYEVRKQKGISQEELAILAKVNLRTIQRLENEINEPRDTTINLICEALQIDQNDLKSEVEEDDSGNLIQKLINVIFLIFLNVTIASFIIYLTVYNNANTYSRIGAFFLCILLPYFIVSLTRNSTSLMRLIKFGTGFILLIVFLLFQVKIATGIFSGAIPFSLIGLSILFYGDSIPFKK</sequence>
<evidence type="ECO:0000259" key="2">
    <source>
        <dbReference type="PROSITE" id="PS50943"/>
    </source>
</evidence>
<dbReference type="RefSeq" id="WP_308991350.1">
    <property type="nucleotide sequence ID" value="NZ_CP155618.1"/>
</dbReference>
<dbReference type="Gene3D" id="1.10.260.40">
    <property type="entry name" value="lambda repressor-like DNA-binding domains"/>
    <property type="match status" value="1"/>
</dbReference>
<feature type="transmembrane region" description="Helical" evidence="1">
    <location>
        <begin position="78"/>
        <end position="100"/>
    </location>
</feature>
<keyword evidence="4" id="KW-1185">Reference proteome</keyword>
<feature type="transmembrane region" description="Helical" evidence="1">
    <location>
        <begin position="160"/>
        <end position="178"/>
    </location>
</feature>
<dbReference type="EMBL" id="CP155618">
    <property type="protein sequence ID" value="XBL14654.1"/>
    <property type="molecule type" value="Genomic_DNA"/>
</dbReference>
<proteinExistence type="predicted"/>
<feature type="transmembrane region" description="Helical" evidence="1">
    <location>
        <begin position="136"/>
        <end position="154"/>
    </location>
</feature>
<keyword evidence="1" id="KW-0472">Membrane</keyword>
<feature type="transmembrane region" description="Helical" evidence="1">
    <location>
        <begin position="106"/>
        <end position="124"/>
    </location>
</feature>
<gene>
    <name evidence="3" type="ORF">QLS71_001250</name>
</gene>
<dbReference type="PROSITE" id="PS50943">
    <property type="entry name" value="HTH_CROC1"/>
    <property type="match status" value="1"/>
</dbReference>
<evidence type="ECO:0000256" key="1">
    <source>
        <dbReference type="SAM" id="Phobius"/>
    </source>
</evidence>
<dbReference type="CDD" id="cd00093">
    <property type="entry name" value="HTH_XRE"/>
    <property type="match status" value="1"/>
</dbReference>
<feature type="domain" description="HTH cro/C1-type" evidence="2">
    <location>
        <begin position="8"/>
        <end position="62"/>
    </location>
</feature>
<dbReference type="InterPro" id="IPR001387">
    <property type="entry name" value="Cro/C1-type_HTH"/>
</dbReference>
<dbReference type="GO" id="GO:0003677">
    <property type="term" value="F:DNA binding"/>
    <property type="evidence" value="ECO:0007669"/>
    <property type="project" value="InterPro"/>
</dbReference>
<evidence type="ECO:0000313" key="3">
    <source>
        <dbReference type="EMBL" id="XBL14654.1"/>
    </source>
</evidence>